<feature type="transmembrane region" description="Helical" evidence="5">
    <location>
        <begin position="358"/>
        <end position="380"/>
    </location>
</feature>
<evidence type="ECO:0000313" key="7">
    <source>
        <dbReference type="EMBL" id="MFC1849870.1"/>
    </source>
</evidence>
<comment type="caution">
    <text evidence="7">The sequence shown here is derived from an EMBL/GenBank/DDBJ whole genome shotgun (WGS) entry which is preliminary data.</text>
</comment>
<feature type="transmembrane region" description="Helical" evidence="5">
    <location>
        <begin position="179"/>
        <end position="203"/>
    </location>
</feature>
<evidence type="ECO:0000256" key="3">
    <source>
        <dbReference type="ARBA" id="ARBA00022989"/>
    </source>
</evidence>
<evidence type="ECO:0000256" key="2">
    <source>
        <dbReference type="ARBA" id="ARBA00022692"/>
    </source>
</evidence>
<keyword evidence="2 5" id="KW-0812">Transmembrane</keyword>
<accession>A0ABV6YUL5</accession>
<organism evidence="7 8">
    <name type="scientific">candidate division CSSED10-310 bacterium</name>
    <dbReference type="NCBI Taxonomy" id="2855610"/>
    <lineage>
        <taxon>Bacteria</taxon>
        <taxon>Bacteria division CSSED10-310</taxon>
    </lineage>
</organism>
<evidence type="ECO:0000256" key="4">
    <source>
        <dbReference type="ARBA" id="ARBA00023136"/>
    </source>
</evidence>
<keyword evidence="8" id="KW-1185">Reference proteome</keyword>
<gene>
    <name evidence="7" type="ORF">ACFL27_06640</name>
</gene>
<keyword evidence="3 5" id="KW-1133">Transmembrane helix</keyword>
<keyword evidence="4 5" id="KW-0472">Membrane</keyword>
<reference evidence="7 8" key="1">
    <citation type="submission" date="2024-09" db="EMBL/GenBank/DDBJ databases">
        <title>Laminarin stimulates single cell rates of sulfate reduction while oxygen inhibits transcriptomic activity in coastal marine sediment.</title>
        <authorList>
            <person name="Lindsay M."/>
            <person name="Orcutt B."/>
            <person name="Emerson D."/>
            <person name="Stepanauskas R."/>
            <person name="D'Angelo T."/>
        </authorList>
    </citation>
    <scope>NUCLEOTIDE SEQUENCE [LARGE SCALE GENOMIC DNA]</scope>
    <source>
        <strain evidence="7">SAG AM-311-K15</strain>
    </source>
</reference>
<feature type="transmembrane region" description="Helical" evidence="5">
    <location>
        <begin position="233"/>
        <end position="255"/>
    </location>
</feature>
<evidence type="ECO:0000313" key="8">
    <source>
        <dbReference type="Proteomes" id="UP001594351"/>
    </source>
</evidence>
<dbReference type="Pfam" id="PF12698">
    <property type="entry name" value="ABC2_membrane_3"/>
    <property type="match status" value="1"/>
</dbReference>
<evidence type="ECO:0000256" key="5">
    <source>
        <dbReference type="SAM" id="Phobius"/>
    </source>
</evidence>
<feature type="transmembrane region" description="Helical" evidence="5">
    <location>
        <begin position="21"/>
        <end position="44"/>
    </location>
</feature>
<evidence type="ECO:0000259" key="6">
    <source>
        <dbReference type="Pfam" id="PF12698"/>
    </source>
</evidence>
<dbReference type="Proteomes" id="UP001594351">
    <property type="component" value="Unassembled WGS sequence"/>
</dbReference>
<evidence type="ECO:0000256" key="1">
    <source>
        <dbReference type="ARBA" id="ARBA00004141"/>
    </source>
</evidence>
<feature type="transmembrane region" description="Helical" evidence="5">
    <location>
        <begin position="312"/>
        <end position="338"/>
    </location>
</feature>
<sequence>MKNYVSVVFRKEVLDNLRDRRALGTALMIVLIGPIMALLMIYMLGNLKSNKMDKPLDLQVSGAHNAPSLIHYLKQNDVNILAAPDDAQTAIKNGESDVVLFIPDNYAATFTSGEPAPLKLMLDSSRSSAKTSIVRTKQLILGYSRQIGNLRLLARGINPQIASSVTLETMDLATPQSKAMFFLLSLPMFLIMTLFIGGMAVTIDTTAGERERGSLEPLLINPTRRWEIVTGKLLAVLVFTTVTIILSIFGFALIFNYVPIDRILDIPVNVNWTTFVLIFLTMLPLILFAAALQMVIVTFARSYKEAQTTLAWLPMIPMLPGMVLGFMSIQSTVGLMLIPTIGQQLLILKYLRGETIALAHPIIAAGFTLLIAIGLVWLTIRLYSREQLLSEG</sequence>
<dbReference type="PANTHER" id="PTHR43471">
    <property type="entry name" value="ABC TRANSPORTER PERMEASE"/>
    <property type="match status" value="1"/>
</dbReference>
<feature type="transmembrane region" description="Helical" evidence="5">
    <location>
        <begin position="275"/>
        <end position="300"/>
    </location>
</feature>
<comment type="subcellular location">
    <subcellularLocation>
        <location evidence="1">Membrane</location>
        <topology evidence="1">Multi-pass membrane protein</topology>
    </subcellularLocation>
</comment>
<proteinExistence type="predicted"/>
<name>A0ABV6YUL5_UNCC1</name>
<dbReference type="PANTHER" id="PTHR43471:SF3">
    <property type="entry name" value="ABC TRANSPORTER PERMEASE PROTEIN NATB"/>
    <property type="match status" value="1"/>
</dbReference>
<dbReference type="InterPro" id="IPR013525">
    <property type="entry name" value="ABC2_TM"/>
</dbReference>
<dbReference type="Gene3D" id="3.40.1710.10">
    <property type="entry name" value="abc type-2 transporter like domain"/>
    <property type="match status" value="1"/>
</dbReference>
<feature type="domain" description="ABC-2 type transporter transmembrane" evidence="6">
    <location>
        <begin position="27"/>
        <end position="380"/>
    </location>
</feature>
<dbReference type="EMBL" id="JBHPBY010000063">
    <property type="protein sequence ID" value="MFC1849870.1"/>
    <property type="molecule type" value="Genomic_DNA"/>
</dbReference>
<protein>
    <submittedName>
        <fullName evidence="7">ABC transporter permease</fullName>
    </submittedName>
</protein>